<comment type="caution">
    <text evidence="1">The sequence shown here is derived from an EMBL/GenBank/DDBJ whole genome shotgun (WGS) entry which is preliminary data.</text>
</comment>
<reference evidence="1" key="1">
    <citation type="journal article" date="2021" name="Front. Plant Sci.">
        <title>Chromosome-Scale Genome Assembly for Chinese Sour Jujube and Insights Into Its Genome Evolution and Domestication Signature.</title>
        <authorList>
            <person name="Shen L.-Y."/>
            <person name="Luo H."/>
            <person name="Wang X.-L."/>
            <person name="Wang X.-M."/>
            <person name="Qiu X.-J."/>
            <person name="Liu H."/>
            <person name="Zhou S.-S."/>
            <person name="Jia K.-H."/>
            <person name="Nie S."/>
            <person name="Bao Y.-T."/>
            <person name="Zhang R.-G."/>
            <person name="Yun Q.-Z."/>
            <person name="Chai Y.-H."/>
            <person name="Lu J.-Y."/>
            <person name="Li Y."/>
            <person name="Zhao S.-W."/>
            <person name="Mao J.-F."/>
            <person name="Jia S.-G."/>
            <person name="Mao Y.-M."/>
        </authorList>
    </citation>
    <scope>NUCLEOTIDE SEQUENCE</scope>
    <source>
        <strain evidence="1">AT0</strain>
        <tissue evidence="1">Leaf</tissue>
    </source>
</reference>
<evidence type="ECO:0000313" key="2">
    <source>
        <dbReference type="Proteomes" id="UP000813462"/>
    </source>
</evidence>
<proteinExistence type="predicted"/>
<protein>
    <submittedName>
        <fullName evidence="1">Uncharacterized protein</fullName>
    </submittedName>
</protein>
<evidence type="ECO:0000313" key="1">
    <source>
        <dbReference type="EMBL" id="KAH7524841.1"/>
    </source>
</evidence>
<dbReference type="Proteomes" id="UP000813462">
    <property type="component" value="Unassembled WGS sequence"/>
</dbReference>
<gene>
    <name evidence="1" type="ORF">FEM48_Zijuj06G0161800</name>
</gene>
<dbReference type="EMBL" id="JAEACU010000006">
    <property type="protein sequence ID" value="KAH7524841.1"/>
    <property type="molecule type" value="Genomic_DNA"/>
</dbReference>
<name>A0A978VAA6_ZIZJJ</name>
<dbReference type="AlphaFoldDB" id="A0A978VAA6"/>
<sequence length="127" mass="14513">MLSFSGHVYHIKCHVNTPVVFRKCFLNHWNVVEDIHYRNREEYGRTDIMKVGLSYRSKYGFVFLSNCLLLDSILPSSSYRSPFLCCFKFQRFVGEESSSKAQSSSSSTKRYNLAQLTSSVSTSAASI</sequence>
<accession>A0A978VAA6</accession>
<organism evidence="1 2">
    <name type="scientific">Ziziphus jujuba var. spinosa</name>
    <dbReference type="NCBI Taxonomy" id="714518"/>
    <lineage>
        <taxon>Eukaryota</taxon>
        <taxon>Viridiplantae</taxon>
        <taxon>Streptophyta</taxon>
        <taxon>Embryophyta</taxon>
        <taxon>Tracheophyta</taxon>
        <taxon>Spermatophyta</taxon>
        <taxon>Magnoliopsida</taxon>
        <taxon>eudicotyledons</taxon>
        <taxon>Gunneridae</taxon>
        <taxon>Pentapetalae</taxon>
        <taxon>rosids</taxon>
        <taxon>fabids</taxon>
        <taxon>Rosales</taxon>
        <taxon>Rhamnaceae</taxon>
        <taxon>Paliureae</taxon>
        <taxon>Ziziphus</taxon>
    </lineage>
</organism>